<proteinExistence type="predicted"/>
<dbReference type="InterPro" id="IPR018484">
    <property type="entry name" value="FGGY_N"/>
</dbReference>
<evidence type="ECO:0000259" key="3">
    <source>
        <dbReference type="Pfam" id="PF00370"/>
    </source>
</evidence>
<evidence type="ECO:0000256" key="2">
    <source>
        <dbReference type="ARBA" id="ARBA00022777"/>
    </source>
</evidence>
<dbReference type="GO" id="GO:0016301">
    <property type="term" value="F:kinase activity"/>
    <property type="evidence" value="ECO:0007669"/>
    <property type="project" value="UniProtKB-KW"/>
</dbReference>
<dbReference type="EMBL" id="JBHUGH010000012">
    <property type="protein sequence ID" value="MFD1913677.1"/>
    <property type="molecule type" value="Genomic_DNA"/>
</dbReference>
<feature type="domain" description="Carbohydrate kinase FGGY C-terminal" evidence="4">
    <location>
        <begin position="275"/>
        <end position="474"/>
    </location>
</feature>
<dbReference type="Gene3D" id="1.20.58.2240">
    <property type="match status" value="1"/>
</dbReference>
<dbReference type="InterPro" id="IPR043129">
    <property type="entry name" value="ATPase_NBD"/>
</dbReference>
<reference evidence="6" key="1">
    <citation type="journal article" date="2019" name="Int. J. Syst. Evol. Microbiol.">
        <title>The Global Catalogue of Microorganisms (GCM) 10K type strain sequencing project: providing services to taxonomists for standard genome sequencing and annotation.</title>
        <authorList>
            <consortium name="The Broad Institute Genomics Platform"/>
            <consortium name="The Broad Institute Genome Sequencing Center for Infectious Disease"/>
            <person name="Wu L."/>
            <person name="Ma J."/>
        </authorList>
    </citation>
    <scope>NUCLEOTIDE SEQUENCE [LARGE SCALE GENOMIC DNA]</scope>
    <source>
        <strain evidence="6">CGMCC 4.7242</strain>
    </source>
</reference>
<gene>
    <name evidence="5" type="ORF">ACFSGJ_15800</name>
</gene>
<dbReference type="RefSeq" id="WP_390263903.1">
    <property type="nucleotide sequence ID" value="NZ_JBHUGH010000012.1"/>
</dbReference>
<dbReference type="PANTHER" id="PTHR43435">
    <property type="entry name" value="RIBULOKINASE"/>
    <property type="match status" value="1"/>
</dbReference>
<dbReference type="PANTHER" id="PTHR43435:SF4">
    <property type="entry name" value="FGGY CARBOHYDRATE KINASE DOMAIN-CONTAINING PROTEIN"/>
    <property type="match status" value="1"/>
</dbReference>
<protein>
    <submittedName>
        <fullName evidence="5">FGGY-family carbohydrate kinase</fullName>
    </submittedName>
</protein>
<keyword evidence="2 5" id="KW-0418">Kinase</keyword>
<dbReference type="Gene3D" id="3.30.420.40">
    <property type="match status" value="1"/>
</dbReference>
<dbReference type="InterPro" id="IPR018485">
    <property type="entry name" value="FGGY_C"/>
</dbReference>
<dbReference type="Pfam" id="PF02782">
    <property type="entry name" value="FGGY_C"/>
    <property type="match status" value="1"/>
</dbReference>
<keyword evidence="1" id="KW-0808">Transferase</keyword>
<evidence type="ECO:0000313" key="5">
    <source>
        <dbReference type="EMBL" id="MFD1913677.1"/>
    </source>
</evidence>
<dbReference type="Pfam" id="PF00370">
    <property type="entry name" value="FGGY_N"/>
    <property type="match status" value="1"/>
</dbReference>
<comment type="caution">
    <text evidence="5">The sequence shown here is derived from an EMBL/GenBank/DDBJ whole genome shotgun (WGS) entry which is preliminary data.</text>
</comment>
<dbReference type="InterPro" id="IPR000577">
    <property type="entry name" value="Carb_kinase_FGGY"/>
</dbReference>
<dbReference type="PIRSF" id="PIRSF000538">
    <property type="entry name" value="GlpK"/>
    <property type="match status" value="1"/>
</dbReference>
<keyword evidence="6" id="KW-1185">Reference proteome</keyword>
<name>A0ABW4S9G0_9RHOB</name>
<organism evidence="5 6">
    <name type="scientific">Halodurantibacterium flavum</name>
    <dbReference type="NCBI Taxonomy" id="1382802"/>
    <lineage>
        <taxon>Bacteria</taxon>
        <taxon>Pseudomonadati</taxon>
        <taxon>Pseudomonadota</taxon>
        <taxon>Alphaproteobacteria</taxon>
        <taxon>Rhodobacterales</taxon>
        <taxon>Paracoccaceae</taxon>
        <taxon>Halodurantibacterium</taxon>
    </lineage>
</organism>
<evidence type="ECO:0000259" key="4">
    <source>
        <dbReference type="Pfam" id="PF02782"/>
    </source>
</evidence>
<feature type="domain" description="Carbohydrate kinase FGGY N-terminal" evidence="3">
    <location>
        <begin position="5"/>
        <end position="260"/>
    </location>
</feature>
<sequence length="528" mass="55088">MTPLVAAVDVGTASVRAAVIDAAGQLHGLAEAPISTVFPEQAGAEQAGAEQDSEEIWFTLCRALTEARLAAGAAPGDIAALGFDATCSLVLRDRAGRPLGLSAPLRDTLAWHDHRAAAEAAECSALTGPVLDHLGGSMSPEMQPPKLMWLCRQRPDLWGRLGYAFDLADFLTWRATGNAARSHCTLTCKWGYLPAEGGFSAPFLAATGLVDLPRQTGIPDPPLPVGGVAGRLTDAAAMELGLAPGLPVATGMIDAHAGALAALGGLDDAGLQGSAALVAGTSGCIMHFAPDPRPMRGVWGPFPDVALPDLWMREAGQSASGGLLNHLCRLWTGAEPTAALHASVMRRIAKLRAEEGWNLGHRLHVLPDFQGNRSPQGDPSALGVLSGLGMDQGFDGLCRVYWRAALSLALGLRQVLDHFAAHGTAVSRLFLVGGQARSPMLADLYATATGCEVHRSAAPNAMLLGGAICAMTAAGIHPDLRSAAAAMRAETVLHRPDPSGAPAIARDYAVFLEMQDQRRRIEAMSQTV</sequence>
<dbReference type="Proteomes" id="UP001597353">
    <property type="component" value="Unassembled WGS sequence"/>
</dbReference>
<evidence type="ECO:0000313" key="6">
    <source>
        <dbReference type="Proteomes" id="UP001597353"/>
    </source>
</evidence>
<accession>A0ABW4S9G0</accession>
<evidence type="ECO:0000256" key="1">
    <source>
        <dbReference type="ARBA" id="ARBA00022679"/>
    </source>
</evidence>
<dbReference type="SUPFAM" id="SSF53067">
    <property type="entry name" value="Actin-like ATPase domain"/>
    <property type="match status" value="2"/>
</dbReference>